<name>F5XMN0_MICPN</name>
<dbReference type="eggNOG" id="COG1680">
    <property type="taxonomic scope" value="Bacteria"/>
</dbReference>
<keyword evidence="1" id="KW-0812">Transmembrane</keyword>
<keyword evidence="1" id="KW-0472">Membrane</keyword>
<dbReference type="InterPro" id="IPR012338">
    <property type="entry name" value="Beta-lactam/transpept-like"/>
</dbReference>
<feature type="transmembrane region" description="Helical" evidence="1">
    <location>
        <begin position="411"/>
        <end position="434"/>
    </location>
</feature>
<evidence type="ECO:0000313" key="4">
    <source>
        <dbReference type="EMBL" id="BAK33953.1"/>
    </source>
</evidence>
<keyword evidence="2" id="KW-0732">Signal</keyword>
<organism evidence="4 5">
    <name type="scientific">Microlunatus phosphovorus (strain ATCC 700054 / DSM 10555 / JCM 9379 / NBRC 101784 / NCIMB 13414 / VKM Ac-1990 / NM-1)</name>
    <dbReference type="NCBI Taxonomy" id="1032480"/>
    <lineage>
        <taxon>Bacteria</taxon>
        <taxon>Bacillati</taxon>
        <taxon>Actinomycetota</taxon>
        <taxon>Actinomycetes</taxon>
        <taxon>Propionibacteriales</taxon>
        <taxon>Propionibacteriaceae</taxon>
        <taxon>Microlunatus</taxon>
    </lineage>
</organism>
<reference evidence="4 5" key="1">
    <citation type="submission" date="2011-05" db="EMBL/GenBank/DDBJ databases">
        <title>Whole genome sequence of Microlunatus phosphovorus NM-1.</title>
        <authorList>
            <person name="Hosoyama A."/>
            <person name="Sasaki K."/>
            <person name="Harada T."/>
            <person name="Igarashi R."/>
            <person name="Kawakoshi A."/>
            <person name="Sasagawa M."/>
            <person name="Fukada J."/>
            <person name="Nakamura S."/>
            <person name="Katano Y."/>
            <person name="Hanada S."/>
            <person name="Kamagata Y."/>
            <person name="Nakamura N."/>
            <person name="Yamazaki S."/>
            <person name="Fujita N."/>
        </authorList>
    </citation>
    <scope>NUCLEOTIDE SEQUENCE [LARGE SCALE GENOMIC DNA]</scope>
    <source>
        <strain evidence="5">ATCC 700054 / DSM 10555 / JCM 9379 / NBRC 101784 / NCIMB 13414 / VKM Ac-1990 / NM-1</strain>
    </source>
</reference>
<dbReference type="KEGG" id="mph:MLP_09390"/>
<dbReference type="InterPro" id="IPR050491">
    <property type="entry name" value="AmpC-like"/>
</dbReference>
<dbReference type="InterPro" id="IPR001466">
    <property type="entry name" value="Beta-lactam-related"/>
</dbReference>
<dbReference type="RefSeq" id="WP_013861838.1">
    <property type="nucleotide sequence ID" value="NC_015635.1"/>
</dbReference>
<dbReference type="Proteomes" id="UP000007947">
    <property type="component" value="Chromosome"/>
</dbReference>
<feature type="signal peptide" evidence="2">
    <location>
        <begin position="1"/>
        <end position="23"/>
    </location>
</feature>
<gene>
    <name evidence="4" type="ordered locus">MLP_09390</name>
</gene>
<dbReference type="Pfam" id="PF00144">
    <property type="entry name" value="Beta-lactamase"/>
    <property type="match status" value="1"/>
</dbReference>
<keyword evidence="5" id="KW-1185">Reference proteome</keyword>
<evidence type="ECO:0000256" key="1">
    <source>
        <dbReference type="SAM" id="Phobius"/>
    </source>
</evidence>
<keyword evidence="1" id="KW-1133">Transmembrane helix</keyword>
<protein>
    <submittedName>
        <fullName evidence="4">Putative S12 family peptidase</fullName>
    </submittedName>
</protein>
<feature type="transmembrane region" description="Helical" evidence="1">
    <location>
        <begin position="378"/>
        <end position="399"/>
    </location>
</feature>
<dbReference type="PANTHER" id="PTHR46825">
    <property type="entry name" value="D-ALANYL-D-ALANINE-CARBOXYPEPTIDASE/ENDOPEPTIDASE AMPH"/>
    <property type="match status" value="1"/>
</dbReference>
<dbReference type="HOGENOM" id="CLU_020027_4_1_11"/>
<dbReference type="SUPFAM" id="SSF56601">
    <property type="entry name" value="beta-lactamase/transpeptidase-like"/>
    <property type="match status" value="1"/>
</dbReference>
<feature type="chain" id="PRO_5039228831" evidence="2">
    <location>
        <begin position="24"/>
        <end position="498"/>
    </location>
</feature>
<sequence length="498" mass="51823">MLRLLGAVMLGLAVALFAGSGAAAEPPIAAGPNGAIEEVIDRELAASGVPGVAYAVAERGEISAAGARGVVRAGADAAVTPDSAFRCGSVSKSFTALAVMQLVEAGKIDLDAGLATYLTEFTGRPAAMITVRQLLTHTSGYSTFQGNESHSDDEVGEDALARSVAGLVDLDPASAPGKRWEYSNTNYQLLGRIIEVVSGRSFQQYVGNAILGPIGMDHGFVDDGEVHDDTAVGHTPWFGTKRPVADHTTHRATGPQGGIVASAADLALYLQTMMNGQDDVLSAEGKALMLQPAGGASPFYGFGWFVDPSAGTVWHSGSTPGFESLATMVPREQKAVVVLVNGGTGLGFGETAGLRDAITAAALGLDQAGGDSRWSQKALFTGLVLLPIGYLLAMTWAWWRRDGIRAKSGVSGLFSLWFPLLTTAVAAWVMLGLVPRLVGAPLRTIALFQPDLGVLLLAGAVTGVLWAGFRLAIAYPVRSLSTSGRHRRQGAGRANRAR</sequence>
<feature type="domain" description="Beta-lactamase-related" evidence="3">
    <location>
        <begin position="37"/>
        <end position="358"/>
    </location>
</feature>
<feature type="transmembrane region" description="Helical" evidence="1">
    <location>
        <begin position="454"/>
        <end position="477"/>
    </location>
</feature>
<dbReference type="AlphaFoldDB" id="F5XMN0"/>
<accession>F5XMN0</accession>
<proteinExistence type="predicted"/>
<evidence type="ECO:0000256" key="2">
    <source>
        <dbReference type="SAM" id="SignalP"/>
    </source>
</evidence>
<dbReference type="EMBL" id="AP012204">
    <property type="protein sequence ID" value="BAK33953.1"/>
    <property type="molecule type" value="Genomic_DNA"/>
</dbReference>
<dbReference type="PANTHER" id="PTHR46825:SF9">
    <property type="entry name" value="BETA-LACTAMASE-RELATED DOMAIN-CONTAINING PROTEIN"/>
    <property type="match status" value="1"/>
</dbReference>
<evidence type="ECO:0000313" key="5">
    <source>
        <dbReference type="Proteomes" id="UP000007947"/>
    </source>
</evidence>
<evidence type="ECO:0000259" key="3">
    <source>
        <dbReference type="Pfam" id="PF00144"/>
    </source>
</evidence>
<dbReference type="STRING" id="1032480.MLP_09390"/>
<dbReference type="Gene3D" id="3.40.710.10">
    <property type="entry name" value="DD-peptidase/beta-lactamase superfamily"/>
    <property type="match status" value="1"/>
</dbReference>